<accession>A0A166UID3</accession>
<dbReference type="Gene3D" id="1.20.1420.30">
    <property type="entry name" value="NCX, central ion-binding region"/>
    <property type="match status" value="1"/>
</dbReference>
<comment type="similarity">
    <text evidence="2 10">Belongs to the Ca(2+):cation antiporter (CaCA) (TC 2.A.19) family.</text>
</comment>
<feature type="transmembrane region" description="Helical" evidence="10">
    <location>
        <begin position="377"/>
        <end position="402"/>
    </location>
</feature>
<keyword evidence="14" id="KW-1185">Reference proteome</keyword>
<protein>
    <recommendedName>
        <fullName evidence="10">Vacuolar calcium ion transporter</fullName>
    </recommendedName>
</protein>
<organism evidence="13 14">
    <name type="scientific">Athelia psychrophila</name>
    <dbReference type="NCBI Taxonomy" id="1759441"/>
    <lineage>
        <taxon>Eukaryota</taxon>
        <taxon>Fungi</taxon>
        <taxon>Dikarya</taxon>
        <taxon>Basidiomycota</taxon>
        <taxon>Agaricomycotina</taxon>
        <taxon>Agaricomycetes</taxon>
        <taxon>Agaricomycetidae</taxon>
        <taxon>Atheliales</taxon>
        <taxon>Atheliaceae</taxon>
        <taxon>Athelia</taxon>
    </lineage>
</organism>
<keyword evidence="10" id="KW-0050">Antiport</keyword>
<keyword evidence="3 10" id="KW-0813">Transport</keyword>
<evidence type="ECO:0000256" key="3">
    <source>
        <dbReference type="ARBA" id="ARBA00022448"/>
    </source>
</evidence>
<feature type="region of interest" description="Disordered" evidence="11">
    <location>
        <begin position="1"/>
        <end position="63"/>
    </location>
</feature>
<evidence type="ECO:0000256" key="5">
    <source>
        <dbReference type="ARBA" id="ARBA00022692"/>
    </source>
</evidence>
<keyword evidence="5 10" id="KW-0812">Transmembrane</keyword>
<dbReference type="GO" id="GO:0006874">
    <property type="term" value="P:intracellular calcium ion homeostasis"/>
    <property type="evidence" value="ECO:0007669"/>
    <property type="project" value="TreeGrafter"/>
</dbReference>
<keyword evidence="10" id="KW-0926">Vacuole</keyword>
<feature type="domain" description="Sodium/calcium exchanger membrane region" evidence="12">
    <location>
        <begin position="313"/>
        <end position="454"/>
    </location>
</feature>
<dbReference type="GO" id="GO:0000329">
    <property type="term" value="C:fungal-type vacuole membrane"/>
    <property type="evidence" value="ECO:0007669"/>
    <property type="project" value="TreeGrafter"/>
</dbReference>
<feature type="transmembrane region" description="Helical" evidence="10">
    <location>
        <begin position="162"/>
        <end position="184"/>
    </location>
</feature>
<evidence type="ECO:0000256" key="10">
    <source>
        <dbReference type="RuleBase" id="RU365028"/>
    </source>
</evidence>
<dbReference type="InterPro" id="IPR004798">
    <property type="entry name" value="CAX-like"/>
</dbReference>
<keyword evidence="7 10" id="KW-1133">Transmembrane helix</keyword>
<evidence type="ECO:0000313" key="13">
    <source>
        <dbReference type="EMBL" id="KZP31719.1"/>
    </source>
</evidence>
<evidence type="ECO:0000256" key="4">
    <source>
        <dbReference type="ARBA" id="ARBA00022568"/>
    </source>
</evidence>
<dbReference type="InterPro" id="IPR004837">
    <property type="entry name" value="NaCa_Exmemb"/>
</dbReference>
<evidence type="ECO:0000256" key="2">
    <source>
        <dbReference type="ARBA" id="ARBA00008170"/>
    </source>
</evidence>
<proteinExistence type="inferred from homology"/>
<evidence type="ECO:0000256" key="1">
    <source>
        <dbReference type="ARBA" id="ARBA00004127"/>
    </source>
</evidence>
<reference evidence="13 14" key="1">
    <citation type="journal article" date="2016" name="Mol. Biol. Evol.">
        <title>Comparative Genomics of Early-Diverging Mushroom-Forming Fungi Provides Insights into the Origins of Lignocellulose Decay Capabilities.</title>
        <authorList>
            <person name="Nagy L.G."/>
            <person name="Riley R."/>
            <person name="Tritt A."/>
            <person name="Adam C."/>
            <person name="Daum C."/>
            <person name="Floudas D."/>
            <person name="Sun H."/>
            <person name="Yadav J.S."/>
            <person name="Pangilinan J."/>
            <person name="Larsson K.H."/>
            <person name="Matsuura K."/>
            <person name="Barry K."/>
            <person name="Labutti K."/>
            <person name="Kuo R."/>
            <person name="Ohm R.A."/>
            <person name="Bhattacharya S.S."/>
            <person name="Shirouzu T."/>
            <person name="Yoshinaga Y."/>
            <person name="Martin F.M."/>
            <person name="Grigoriev I.V."/>
            <person name="Hibbett D.S."/>
        </authorList>
    </citation>
    <scope>NUCLEOTIDE SEQUENCE [LARGE SCALE GENOMIC DNA]</scope>
    <source>
        <strain evidence="13 14">CBS 109695</strain>
    </source>
</reference>
<name>A0A166UID3_9AGAM</name>
<keyword evidence="6 10" id="KW-0106">Calcium</keyword>
<dbReference type="PANTHER" id="PTHR31503:SF20">
    <property type="entry name" value="CA(2+)_H(+) EXCHANGER, PUTATIVE (EUROFUNG)-RELATED"/>
    <property type="match status" value="1"/>
</dbReference>
<comment type="subcellular location">
    <subcellularLocation>
        <location evidence="1">Endomembrane system</location>
        <topology evidence="1">Multi-pass membrane protein</topology>
    </subcellularLocation>
    <subcellularLocation>
        <location evidence="10">Vacuole membrane</location>
    </subcellularLocation>
</comment>
<dbReference type="STRING" id="436010.A0A166UID3"/>
<gene>
    <name evidence="13" type="ORF">FIBSPDRAFT_723790</name>
</gene>
<feature type="transmembrane region" description="Helical" evidence="10">
    <location>
        <begin position="346"/>
        <end position="365"/>
    </location>
</feature>
<dbReference type="GO" id="GO:0015369">
    <property type="term" value="F:calcium:proton antiporter activity"/>
    <property type="evidence" value="ECO:0007669"/>
    <property type="project" value="UniProtKB-UniRule"/>
</dbReference>
<evidence type="ECO:0000256" key="11">
    <source>
        <dbReference type="SAM" id="MobiDB-lite"/>
    </source>
</evidence>
<keyword evidence="8 10" id="KW-0406">Ion transport</keyword>
<evidence type="ECO:0000256" key="8">
    <source>
        <dbReference type="ARBA" id="ARBA00023065"/>
    </source>
</evidence>
<evidence type="ECO:0000256" key="7">
    <source>
        <dbReference type="ARBA" id="ARBA00022989"/>
    </source>
</evidence>
<feature type="transmembrane region" description="Helical" evidence="10">
    <location>
        <begin position="196"/>
        <end position="217"/>
    </location>
</feature>
<evidence type="ECO:0000256" key="9">
    <source>
        <dbReference type="ARBA" id="ARBA00023136"/>
    </source>
</evidence>
<dbReference type="NCBIfam" id="TIGR00378">
    <property type="entry name" value="cax"/>
    <property type="match status" value="1"/>
</dbReference>
<feature type="transmembrane region" description="Helical" evidence="10">
    <location>
        <begin position="78"/>
        <end position="99"/>
    </location>
</feature>
<dbReference type="Pfam" id="PF01699">
    <property type="entry name" value="Na_Ca_ex"/>
    <property type="match status" value="2"/>
</dbReference>
<dbReference type="GO" id="GO:0012505">
    <property type="term" value="C:endomembrane system"/>
    <property type="evidence" value="ECO:0007669"/>
    <property type="project" value="UniProtKB-SubCell"/>
</dbReference>
<keyword evidence="9 10" id="KW-0472">Membrane</keyword>
<feature type="transmembrane region" description="Helical" evidence="10">
    <location>
        <begin position="311"/>
        <end position="330"/>
    </location>
</feature>
<dbReference type="Proteomes" id="UP000076532">
    <property type="component" value="Unassembled WGS sequence"/>
</dbReference>
<dbReference type="EMBL" id="KV417488">
    <property type="protein sequence ID" value="KZP31719.1"/>
    <property type="molecule type" value="Genomic_DNA"/>
</dbReference>
<dbReference type="InterPro" id="IPR004713">
    <property type="entry name" value="CaH_exchang"/>
</dbReference>
<feature type="transmembrane region" description="Helical" evidence="10">
    <location>
        <begin position="439"/>
        <end position="456"/>
    </location>
</feature>
<evidence type="ECO:0000313" key="14">
    <source>
        <dbReference type="Proteomes" id="UP000076532"/>
    </source>
</evidence>
<feature type="transmembrane region" description="Helical" evidence="10">
    <location>
        <begin position="137"/>
        <end position="156"/>
    </location>
</feature>
<sequence>MIRHQVEPGGDPLNRSLTESPKLQQPFERRISSSRPPTPDPSNRTLSDVVGRSRSATTSQPETALKHVPRPLQAIKSIILSSWLNVLLVCIPVSWGLHFSGQDDTIIFVFAFLAIIPMAKLLAFATEEVSETMGQTMAGLVNATAIIALLQCQLHIVQSSLVGSILNNLLLGLGMCFFAGGTRFSGQGLGPSASQLGALVLTFSVFAVILPGAYHMAVSDILNTESPNATSSGSDPKEGTQILHLSHPVSDFAAVYFYVYYIGFLFVHKDAYDHEAKAQKEDPSSVPEQAPALDADVEDDAALQQPKERKMGLYMAIGLLFVVVTARFLVESINGLTASKTISKEFVYVILLPILGNAAEHVTAVTGSVKDKLMLSLGVAVGSSIQIALFVIPFLITLAWIIGKPLTLLFDPLESGMLLFAVLIAHYTLQDGRSNSLKGVILMCLYLIVAVVFWHYPGSDPSAALEVGAACYGLSAA</sequence>
<feature type="transmembrane region" description="Helical" evidence="10">
    <location>
        <begin position="105"/>
        <end position="125"/>
    </location>
</feature>
<keyword evidence="4 10" id="KW-0109">Calcium transport</keyword>
<comment type="function">
    <text evidence="10">Has a role in promoting intracellular calcium ion sequestration via the exchange of calcium ions for hydrogen ions across the vacuolar membrane. Involved also in manganese ion homeostasis via its uptake into the vacuole.</text>
</comment>
<feature type="transmembrane region" description="Helical" evidence="10">
    <location>
        <begin position="408"/>
        <end position="427"/>
    </location>
</feature>
<dbReference type="PANTHER" id="PTHR31503">
    <property type="entry name" value="VACUOLAR CALCIUM ION TRANSPORTER"/>
    <property type="match status" value="1"/>
</dbReference>
<feature type="domain" description="Sodium/calcium exchanger membrane region" evidence="12">
    <location>
        <begin position="105"/>
        <end position="266"/>
    </location>
</feature>
<dbReference type="OrthoDB" id="1699231at2759"/>
<dbReference type="AlphaFoldDB" id="A0A166UID3"/>
<feature type="transmembrane region" description="Helical" evidence="10">
    <location>
        <begin position="249"/>
        <end position="267"/>
    </location>
</feature>
<evidence type="ECO:0000256" key="6">
    <source>
        <dbReference type="ARBA" id="ARBA00022837"/>
    </source>
</evidence>
<dbReference type="InterPro" id="IPR044880">
    <property type="entry name" value="NCX_ion-bd_dom_sf"/>
</dbReference>
<evidence type="ECO:0000259" key="12">
    <source>
        <dbReference type="Pfam" id="PF01699"/>
    </source>
</evidence>